<evidence type="ECO:0000313" key="2">
    <source>
        <dbReference type="Proteomes" id="UP000789901"/>
    </source>
</evidence>
<proteinExistence type="predicted"/>
<organism evidence="1 2">
    <name type="scientific">Gigaspora margarita</name>
    <dbReference type="NCBI Taxonomy" id="4874"/>
    <lineage>
        <taxon>Eukaryota</taxon>
        <taxon>Fungi</taxon>
        <taxon>Fungi incertae sedis</taxon>
        <taxon>Mucoromycota</taxon>
        <taxon>Glomeromycotina</taxon>
        <taxon>Glomeromycetes</taxon>
        <taxon>Diversisporales</taxon>
        <taxon>Gigasporaceae</taxon>
        <taxon>Gigaspora</taxon>
    </lineage>
</organism>
<evidence type="ECO:0000313" key="1">
    <source>
        <dbReference type="EMBL" id="CAG8827332.1"/>
    </source>
</evidence>
<reference evidence="1 2" key="1">
    <citation type="submission" date="2021-06" db="EMBL/GenBank/DDBJ databases">
        <authorList>
            <person name="Kallberg Y."/>
            <person name="Tangrot J."/>
            <person name="Rosling A."/>
        </authorList>
    </citation>
    <scope>NUCLEOTIDE SEQUENCE [LARGE SCALE GENOMIC DNA]</scope>
    <source>
        <strain evidence="1 2">120-4 pot B 10/14</strain>
    </source>
</reference>
<sequence>GSIKSWPHHLSELAIRLFSIYCYKQTVKKIFQPSSGLLGINVHILKLISSKEWPYNMTNIRDELTYFDAKLTEFELHKMVKLETINNNIDNCLDDHIVDEVNENNNIFERDLF</sequence>
<accession>A0ABN7WDH8</accession>
<dbReference type="EMBL" id="CAJVQB010039397">
    <property type="protein sequence ID" value="CAG8827332.1"/>
    <property type="molecule type" value="Genomic_DNA"/>
</dbReference>
<protein>
    <submittedName>
        <fullName evidence="1">35513_t:CDS:1</fullName>
    </submittedName>
</protein>
<dbReference type="Proteomes" id="UP000789901">
    <property type="component" value="Unassembled WGS sequence"/>
</dbReference>
<keyword evidence="2" id="KW-1185">Reference proteome</keyword>
<gene>
    <name evidence="1" type="ORF">GMARGA_LOCUS29372</name>
</gene>
<feature type="non-terminal residue" evidence="1">
    <location>
        <position position="1"/>
    </location>
</feature>
<name>A0ABN7WDH8_GIGMA</name>
<comment type="caution">
    <text evidence="1">The sequence shown here is derived from an EMBL/GenBank/DDBJ whole genome shotgun (WGS) entry which is preliminary data.</text>
</comment>